<keyword evidence="4 7" id="KW-0472">Membrane</keyword>
<evidence type="ECO:0000256" key="7">
    <source>
        <dbReference type="SAM" id="Phobius"/>
    </source>
</evidence>
<dbReference type="OrthoDB" id="5421689at2759"/>
<dbReference type="HOGENOM" id="CLU_028200_0_3_1"/>
<dbReference type="AlphaFoldDB" id="M7SZW9"/>
<keyword evidence="3 7" id="KW-1133">Transmembrane helix</keyword>
<dbReference type="EMBL" id="KB705508">
    <property type="protein sequence ID" value="EMR72169.1"/>
    <property type="molecule type" value="Genomic_DNA"/>
</dbReference>
<organism evidence="9 10">
    <name type="scientific">Eutypa lata (strain UCR-EL1)</name>
    <name type="common">Grapevine dieback disease fungus</name>
    <name type="synonym">Eutypa armeniacae</name>
    <dbReference type="NCBI Taxonomy" id="1287681"/>
    <lineage>
        <taxon>Eukaryota</taxon>
        <taxon>Fungi</taxon>
        <taxon>Dikarya</taxon>
        <taxon>Ascomycota</taxon>
        <taxon>Pezizomycotina</taxon>
        <taxon>Sordariomycetes</taxon>
        <taxon>Xylariomycetidae</taxon>
        <taxon>Xylariales</taxon>
        <taxon>Diatrypaceae</taxon>
        <taxon>Eutypa</taxon>
    </lineage>
</organism>
<feature type="compositionally biased region" description="Acidic residues" evidence="6">
    <location>
        <begin position="263"/>
        <end position="272"/>
    </location>
</feature>
<feature type="transmembrane region" description="Helical" evidence="7">
    <location>
        <begin position="188"/>
        <end position="214"/>
    </location>
</feature>
<protein>
    <submittedName>
        <fullName evidence="9">Putative integral membrane protein</fullName>
    </submittedName>
</protein>
<dbReference type="OMA" id="MARDIRG"/>
<name>M7SZW9_EUTLA</name>
<dbReference type="PANTHER" id="PTHR33048:SF47">
    <property type="entry name" value="INTEGRAL MEMBRANE PROTEIN-RELATED"/>
    <property type="match status" value="1"/>
</dbReference>
<feature type="transmembrane region" description="Helical" evidence="7">
    <location>
        <begin position="113"/>
        <end position="135"/>
    </location>
</feature>
<evidence type="ECO:0000313" key="10">
    <source>
        <dbReference type="Proteomes" id="UP000012174"/>
    </source>
</evidence>
<dbReference type="Pfam" id="PF20684">
    <property type="entry name" value="Fung_rhodopsin"/>
    <property type="match status" value="1"/>
</dbReference>
<comment type="similarity">
    <text evidence="5">Belongs to the SAT4 family.</text>
</comment>
<dbReference type="eggNOG" id="ENOG502SRVW">
    <property type="taxonomic scope" value="Eukaryota"/>
</dbReference>
<accession>M7SZW9</accession>
<evidence type="ECO:0000259" key="8">
    <source>
        <dbReference type="Pfam" id="PF20684"/>
    </source>
</evidence>
<evidence type="ECO:0000256" key="2">
    <source>
        <dbReference type="ARBA" id="ARBA00022692"/>
    </source>
</evidence>
<dbReference type="GO" id="GO:0016020">
    <property type="term" value="C:membrane"/>
    <property type="evidence" value="ECO:0007669"/>
    <property type="project" value="UniProtKB-SubCell"/>
</dbReference>
<gene>
    <name evidence="9" type="ORF">UCREL1_781</name>
</gene>
<feature type="domain" description="Rhodopsin" evidence="8">
    <location>
        <begin position="7"/>
        <end position="211"/>
    </location>
</feature>
<keyword evidence="2 7" id="KW-0812">Transmembrane</keyword>
<dbReference type="KEGG" id="ela:UCREL1_781"/>
<evidence type="ECO:0000256" key="4">
    <source>
        <dbReference type="ARBA" id="ARBA00023136"/>
    </source>
</evidence>
<keyword evidence="10" id="KW-1185">Reference proteome</keyword>
<reference evidence="10" key="1">
    <citation type="journal article" date="2013" name="Genome Announc.">
        <title>Draft genome sequence of the grapevine dieback fungus Eutypa lata UCR-EL1.</title>
        <authorList>
            <person name="Blanco-Ulate B."/>
            <person name="Rolshausen P.E."/>
            <person name="Cantu D."/>
        </authorList>
    </citation>
    <scope>NUCLEOTIDE SEQUENCE [LARGE SCALE GENOMIC DNA]</scope>
    <source>
        <strain evidence="10">UCR-EL1</strain>
    </source>
</reference>
<evidence type="ECO:0000313" key="9">
    <source>
        <dbReference type="EMBL" id="EMR72169.1"/>
    </source>
</evidence>
<dbReference type="Proteomes" id="UP000012174">
    <property type="component" value="Unassembled WGS sequence"/>
</dbReference>
<evidence type="ECO:0000256" key="5">
    <source>
        <dbReference type="ARBA" id="ARBA00038359"/>
    </source>
</evidence>
<feature type="transmembrane region" description="Helical" evidence="7">
    <location>
        <begin position="33"/>
        <end position="57"/>
    </location>
</feature>
<dbReference type="InterPro" id="IPR052337">
    <property type="entry name" value="SAT4-like"/>
</dbReference>
<feature type="region of interest" description="Disordered" evidence="6">
    <location>
        <begin position="260"/>
        <end position="303"/>
    </location>
</feature>
<feature type="compositionally biased region" description="Polar residues" evidence="6">
    <location>
        <begin position="288"/>
        <end position="303"/>
    </location>
</feature>
<evidence type="ECO:0000256" key="3">
    <source>
        <dbReference type="ARBA" id="ARBA00022989"/>
    </source>
</evidence>
<evidence type="ECO:0000256" key="6">
    <source>
        <dbReference type="SAM" id="MobiDB-lite"/>
    </source>
</evidence>
<feature type="transmembrane region" description="Helical" evidence="7">
    <location>
        <begin position="69"/>
        <end position="89"/>
    </location>
</feature>
<comment type="subcellular location">
    <subcellularLocation>
        <location evidence="1">Membrane</location>
        <topology evidence="1">Multi-pass membrane protein</topology>
    </subcellularLocation>
</comment>
<dbReference type="InterPro" id="IPR049326">
    <property type="entry name" value="Rhodopsin_dom_fungi"/>
</dbReference>
<sequence>MTYTLVLGLHLGLGLHHEDAPYSLEEIGRYSSLIHFILEHGYTFSIAASQLSLLALFRGIFSPVESVRYSIYALTTATMVWFLFFMVTFQCNPPRYMWDKTIEGSCHLNSGKFFTGTVAVHMFLDLCLMALPAWQIRKLAMPPLHKAGIAAMFMFGIVVCVSSVMMIIEGNRYSTDPTERLWNEVGPVMWSGVEVNLSLVTACLPVMRPIVLVISRKISRMFSKKTAPSATQSTTDPNSAFCLDNVSGSEHLRRTGSMRELLNTDDPDEDVNDGPGHKPNTLVDITSAAKQPSNLKPVKSTQL</sequence>
<dbReference type="PANTHER" id="PTHR33048">
    <property type="entry name" value="PTH11-LIKE INTEGRAL MEMBRANE PROTEIN (AFU_ORTHOLOGUE AFUA_5G11245)"/>
    <property type="match status" value="1"/>
</dbReference>
<feature type="transmembrane region" description="Helical" evidence="7">
    <location>
        <begin position="147"/>
        <end position="168"/>
    </location>
</feature>
<evidence type="ECO:0000256" key="1">
    <source>
        <dbReference type="ARBA" id="ARBA00004141"/>
    </source>
</evidence>
<proteinExistence type="inferred from homology"/>